<dbReference type="GO" id="GO:0046872">
    <property type="term" value="F:metal ion binding"/>
    <property type="evidence" value="ECO:0007669"/>
    <property type="project" value="UniProtKB-UniRule"/>
</dbReference>
<keyword evidence="12" id="KW-1003">Cell membrane</keyword>
<dbReference type="PANTHER" id="PTHR30040">
    <property type="entry name" value="THIAMINE BIOSYNTHESIS LIPOPROTEIN APBE"/>
    <property type="match status" value="1"/>
</dbReference>
<accession>A0A921I1D4</accession>
<keyword evidence="5 10" id="KW-0479">Metal-binding</keyword>
<dbReference type="SUPFAM" id="SSF143631">
    <property type="entry name" value="ApbE-like"/>
    <property type="match status" value="1"/>
</dbReference>
<evidence type="ECO:0000256" key="1">
    <source>
        <dbReference type="ARBA" id="ARBA00011955"/>
    </source>
</evidence>
<evidence type="ECO:0000256" key="11">
    <source>
        <dbReference type="PIRSR" id="PIRSR006268-2"/>
    </source>
</evidence>
<proteinExistence type="inferred from homology"/>
<dbReference type="Proteomes" id="UP000769156">
    <property type="component" value="Unassembled WGS sequence"/>
</dbReference>
<feature type="binding site" evidence="11">
    <location>
        <position position="172"/>
    </location>
    <ligand>
        <name>Mg(2+)</name>
        <dbReference type="ChEBI" id="CHEBI:18420"/>
    </ligand>
</feature>
<comment type="function">
    <text evidence="12">Flavin transferase that catalyzes the transfer of the FMN moiety of FAD and its covalent binding to the hydroxyl group of a threonine residue in a target flavoprotein.</text>
</comment>
<dbReference type="PROSITE" id="PS51257">
    <property type="entry name" value="PROKAR_LIPOPROTEIN"/>
    <property type="match status" value="1"/>
</dbReference>
<dbReference type="GO" id="GO:0005886">
    <property type="term" value="C:plasma membrane"/>
    <property type="evidence" value="ECO:0007669"/>
    <property type="project" value="UniProtKB-SubCell"/>
</dbReference>
<comment type="cofactor">
    <cofactor evidence="11">
        <name>Mg(2+)</name>
        <dbReference type="ChEBI" id="CHEBI:18420"/>
    </cofactor>
    <cofactor evidence="11">
        <name>Mn(2+)</name>
        <dbReference type="ChEBI" id="CHEBI:29035"/>
    </cofactor>
    <text evidence="11">Magnesium. Can also use manganese.</text>
</comment>
<evidence type="ECO:0000313" key="13">
    <source>
        <dbReference type="EMBL" id="HJF95014.1"/>
    </source>
</evidence>
<evidence type="ECO:0000256" key="9">
    <source>
        <dbReference type="ARBA" id="ARBA00048540"/>
    </source>
</evidence>
<comment type="subcellular location">
    <subcellularLocation>
        <location evidence="12">Cell inner membrane</location>
        <topology evidence="12">Lipid-anchor</topology>
        <orientation evidence="12">Periplasmic side</orientation>
    </subcellularLocation>
</comment>
<keyword evidence="7 10" id="KW-0460">Magnesium</keyword>
<keyword evidence="12" id="KW-0449">Lipoprotein</keyword>
<dbReference type="PIRSF" id="PIRSF006268">
    <property type="entry name" value="ApbE"/>
    <property type="match status" value="1"/>
</dbReference>
<keyword evidence="12" id="KW-0732">Signal</keyword>
<evidence type="ECO:0000256" key="3">
    <source>
        <dbReference type="ARBA" id="ARBA00022630"/>
    </source>
</evidence>
<keyword evidence="4 10" id="KW-0808">Transferase</keyword>
<feature type="signal peptide" evidence="12">
    <location>
        <begin position="1"/>
        <end position="26"/>
    </location>
</feature>
<feature type="binding site" evidence="11">
    <location>
        <position position="286"/>
    </location>
    <ligand>
        <name>Mg(2+)</name>
        <dbReference type="ChEBI" id="CHEBI:18420"/>
    </ligand>
</feature>
<dbReference type="InterPro" id="IPR003374">
    <property type="entry name" value="ApbE-like_sf"/>
</dbReference>
<name>A0A921I1D4_9FIRM</name>
<evidence type="ECO:0000313" key="14">
    <source>
        <dbReference type="Proteomes" id="UP000769156"/>
    </source>
</evidence>
<gene>
    <name evidence="13" type="ORF">K8V82_09540</name>
</gene>
<evidence type="ECO:0000256" key="10">
    <source>
        <dbReference type="PIRNR" id="PIRNR006268"/>
    </source>
</evidence>
<keyword evidence="6 10" id="KW-0274">FAD</keyword>
<comment type="caution">
    <text evidence="13">The sequence shown here is derived from an EMBL/GenBank/DDBJ whole genome shotgun (WGS) entry which is preliminary data.</text>
</comment>
<dbReference type="EMBL" id="DYVY01000156">
    <property type="protein sequence ID" value="HJF95014.1"/>
    <property type="molecule type" value="Genomic_DNA"/>
</dbReference>
<keyword evidence="12" id="KW-0472">Membrane</keyword>
<keyword evidence="12" id="KW-0997">Cell inner membrane</keyword>
<evidence type="ECO:0000256" key="6">
    <source>
        <dbReference type="ARBA" id="ARBA00022827"/>
    </source>
</evidence>
<evidence type="ECO:0000256" key="2">
    <source>
        <dbReference type="ARBA" id="ARBA00016337"/>
    </source>
</evidence>
<dbReference type="GO" id="GO:0016740">
    <property type="term" value="F:transferase activity"/>
    <property type="evidence" value="ECO:0007669"/>
    <property type="project" value="UniProtKB-UniRule"/>
</dbReference>
<evidence type="ECO:0000256" key="5">
    <source>
        <dbReference type="ARBA" id="ARBA00022723"/>
    </source>
</evidence>
<sequence length="329" mass="35540">MILRKKRSIAGLAAAAAVFLTSGCSAVSSEPMTYTDTLFDSVISLQIYDKKDRDILEECKELCQKYDAMFSRTNEESEVSRINNAQGNPVEVSPDTAKLVKKGLYYGKLSNGAFDITIGSVSRLWDFKAEAPAPPDPAAIASALTHVNYRKVVVEGNTVTLQDPAAAIDLGAVAKGYIADRLKEYLEGEGVHHALINLGGNVLAVGDKPDGSPFHIGIQKPFDKSGIPLTSVRIDDKSIVTSGTYQRYFEKDGSLYHHILDAASGYPCNNGLASVSIITDSSLTADALSTTCFLLGPEEGMNLVNQLENVEAVFVDTDNRITYSNNFQK</sequence>
<organism evidence="13 14">
    <name type="scientific">Lachnoclostridium phocaeense</name>
    <dbReference type="NCBI Taxonomy" id="1871021"/>
    <lineage>
        <taxon>Bacteria</taxon>
        <taxon>Bacillati</taxon>
        <taxon>Bacillota</taxon>
        <taxon>Clostridia</taxon>
        <taxon>Lachnospirales</taxon>
        <taxon>Lachnospiraceae</taxon>
    </lineage>
</organism>
<evidence type="ECO:0000256" key="12">
    <source>
        <dbReference type="RuleBase" id="RU363002"/>
    </source>
</evidence>
<protein>
    <recommendedName>
        <fullName evidence="2 10">FAD:protein FMN transferase</fullName>
        <ecNumber evidence="1 10">2.7.1.180</ecNumber>
    </recommendedName>
    <alternativeName>
        <fullName evidence="8 10">Flavin transferase</fullName>
    </alternativeName>
</protein>
<dbReference type="Pfam" id="PF02424">
    <property type="entry name" value="ApbE"/>
    <property type="match status" value="1"/>
</dbReference>
<evidence type="ECO:0000256" key="4">
    <source>
        <dbReference type="ARBA" id="ARBA00022679"/>
    </source>
</evidence>
<reference evidence="13" key="1">
    <citation type="journal article" date="2021" name="PeerJ">
        <title>Extensive microbial diversity within the chicken gut microbiome revealed by metagenomics and culture.</title>
        <authorList>
            <person name="Gilroy R."/>
            <person name="Ravi A."/>
            <person name="Getino M."/>
            <person name="Pursley I."/>
            <person name="Horton D.L."/>
            <person name="Alikhan N.F."/>
            <person name="Baker D."/>
            <person name="Gharbi K."/>
            <person name="Hall N."/>
            <person name="Watson M."/>
            <person name="Adriaenssens E.M."/>
            <person name="Foster-Nyarko E."/>
            <person name="Jarju S."/>
            <person name="Secka A."/>
            <person name="Antonio M."/>
            <person name="Oren A."/>
            <person name="Chaudhuri R.R."/>
            <person name="La Ragione R."/>
            <person name="Hildebrand F."/>
            <person name="Pallen M.J."/>
        </authorList>
    </citation>
    <scope>NUCLEOTIDE SEQUENCE</scope>
    <source>
        <strain evidence="13">ChiSjej5B23-16112</strain>
    </source>
</reference>
<feature type="binding site" evidence="11">
    <location>
        <position position="290"/>
    </location>
    <ligand>
        <name>Mg(2+)</name>
        <dbReference type="ChEBI" id="CHEBI:18420"/>
    </ligand>
</feature>
<feature type="chain" id="PRO_5038160563" description="FAD:protein FMN transferase" evidence="12">
    <location>
        <begin position="27"/>
        <end position="329"/>
    </location>
</feature>
<keyword evidence="3 10" id="KW-0285">Flavoprotein</keyword>
<comment type="catalytic activity">
    <reaction evidence="9 10 12">
        <text>L-threonyl-[protein] + FAD = FMN-L-threonyl-[protein] + AMP + H(+)</text>
        <dbReference type="Rhea" id="RHEA:36847"/>
        <dbReference type="Rhea" id="RHEA-COMP:11060"/>
        <dbReference type="Rhea" id="RHEA-COMP:11061"/>
        <dbReference type="ChEBI" id="CHEBI:15378"/>
        <dbReference type="ChEBI" id="CHEBI:30013"/>
        <dbReference type="ChEBI" id="CHEBI:57692"/>
        <dbReference type="ChEBI" id="CHEBI:74257"/>
        <dbReference type="ChEBI" id="CHEBI:456215"/>
        <dbReference type="EC" id="2.7.1.180"/>
    </reaction>
</comment>
<dbReference type="AlphaFoldDB" id="A0A921I1D4"/>
<evidence type="ECO:0000256" key="7">
    <source>
        <dbReference type="ARBA" id="ARBA00022842"/>
    </source>
</evidence>
<dbReference type="EC" id="2.7.1.180" evidence="1 10"/>
<evidence type="ECO:0000256" key="8">
    <source>
        <dbReference type="ARBA" id="ARBA00031306"/>
    </source>
</evidence>
<dbReference type="Gene3D" id="3.10.520.10">
    <property type="entry name" value="ApbE-like domains"/>
    <property type="match status" value="1"/>
</dbReference>
<dbReference type="InterPro" id="IPR024932">
    <property type="entry name" value="ApbE"/>
</dbReference>
<reference evidence="13" key="2">
    <citation type="submission" date="2021-09" db="EMBL/GenBank/DDBJ databases">
        <authorList>
            <person name="Gilroy R."/>
        </authorList>
    </citation>
    <scope>NUCLEOTIDE SEQUENCE</scope>
    <source>
        <strain evidence="13">ChiSjej5B23-16112</strain>
    </source>
</reference>
<comment type="similarity">
    <text evidence="10 12">Belongs to the ApbE family.</text>
</comment>
<dbReference type="PANTHER" id="PTHR30040:SF2">
    <property type="entry name" value="FAD:PROTEIN FMN TRANSFERASE"/>
    <property type="match status" value="1"/>
</dbReference>